<dbReference type="STRING" id="72664.V4L3W1"/>
<feature type="region of interest" description="Disordered" evidence="1">
    <location>
        <begin position="59"/>
        <end position="112"/>
    </location>
</feature>
<dbReference type="PANTHER" id="PTHR35692:SF6">
    <property type="entry name" value="BNAA09G29980D PROTEIN"/>
    <property type="match status" value="1"/>
</dbReference>
<feature type="region of interest" description="Disordered" evidence="1">
    <location>
        <begin position="192"/>
        <end position="254"/>
    </location>
</feature>
<evidence type="ECO:0000256" key="1">
    <source>
        <dbReference type="SAM" id="MobiDB-lite"/>
    </source>
</evidence>
<name>V4L3W1_EUTSA</name>
<dbReference type="EMBL" id="KI517683">
    <property type="protein sequence ID" value="ESQ34458.1"/>
    <property type="molecule type" value="Genomic_DNA"/>
</dbReference>
<dbReference type="KEGG" id="eus:EUTSA_v10009724mg"/>
<reference evidence="2 3" key="1">
    <citation type="journal article" date="2013" name="Front. Plant Sci.">
        <title>The Reference Genome of the Halophytic Plant Eutrema salsugineum.</title>
        <authorList>
            <person name="Yang R."/>
            <person name="Jarvis D.E."/>
            <person name="Chen H."/>
            <person name="Beilstein M.A."/>
            <person name="Grimwood J."/>
            <person name="Jenkins J."/>
            <person name="Shu S."/>
            <person name="Prochnik S."/>
            <person name="Xin M."/>
            <person name="Ma C."/>
            <person name="Schmutz J."/>
            <person name="Wing R.A."/>
            <person name="Mitchell-Olds T."/>
            <person name="Schumaker K.S."/>
            <person name="Wang X."/>
        </authorList>
    </citation>
    <scope>NUCLEOTIDE SEQUENCE [LARGE SCALE GENOMIC DNA]</scope>
</reference>
<sequence length="254" mass="27846">MSKFGFLSGKDDLAVENLLSQAKDLYVLEQVAAINCSGFTDSVLPTNLETRFRRLKSLPVSRPDPVSSSKRALSHSRSMTERNHENAFSASGDEKRSFSGVTKRVPSVKTRRPLVSSVEETRIFSGIKRDPSLNSGFEKNPRGGLMGSSSSRFSREGKILSTPTTQSLKLLPKEKSRMSSSSFVSIDLASSSSDSVLEQEERSNRKSKTKSKLSWFDKFSPSRAMGCLCRSPGKSSSNSKKTMKSSSSSSSKFV</sequence>
<dbReference type="OMA" id="RNHENAF"/>
<dbReference type="Gramene" id="ESQ34458">
    <property type="protein sequence ID" value="ESQ34458"/>
    <property type="gene ID" value="EUTSA_v10009724mg"/>
</dbReference>
<organism evidence="2 3">
    <name type="scientific">Eutrema salsugineum</name>
    <name type="common">Saltwater cress</name>
    <name type="synonym">Sisymbrium salsugineum</name>
    <dbReference type="NCBI Taxonomy" id="72664"/>
    <lineage>
        <taxon>Eukaryota</taxon>
        <taxon>Viridiplantae</taxon>
        <taxon>Streptophyta</taxon>
        <taxon>Embryophyta</taxon>
        <taxon>Tracheophyta</taxon>
        <taxon>Spermatophyta</taxon>
        <taxon>Magnoliopsida</taxon>
        <taxon>eudicotyledons</taxon>
        <taxon>Gunneridae</taxon>
        <taxon>Pentapetalae</taxon>
        <taxon>rosids</taxon>
        <taxon>malvids</taxon>
        <taxon>Brassicales</taxon>
        <taxon>Brassicaceae</taxon>
        <taxon>Eutremeae</taxon>
        <taxon>Eutrema</taxon>
    </lineage>
</organism>
<gene>
    <name evidence="2" type="ORF">EUTSA_v10009724mg</name>
</gene>
<feature type="compositionally biased region" description="Low complexity" evidence="1">
    <location>
        <begin position="67"/>
        <end position="77"/>
    </location>
</feature>
<evidence type="ECO:0000313" key="2">
    <source>
        <dbReference type="EMBL" id="ESQ34458.1"/>
    </source>
</evidence>
<keyword evidence="3" id="KW-1185">Reference proteome</keyword>
<feature type="compositionally biased region" description="Low complexity" evidence="1">
    <location>
        <begin position="234"/>
        <end position="254"/>
    </location>
</feature>
<dbReference type="Proteomes" id="UP000030689">
    <property type="component" value="Unassembled WGS sequence"/>
</dbReference>
<accession>V4L3W1</accession>
<dbReference type="PANTHER" id="PTHR35692">
    <property type="entry name" value="F26F24.11"/>
    <property type="match status" value="1"/>
</dbReference>
<evidence type="ECO:0000313" key="3">
    <source>
        <dbReference type="Proteomes" id="UP000030689"/>
    </source>
</evidence>
<feature type="region of interest" description="Disordered" evidence="1">
    <location>
        <begin position="129"/>
        <end position="174"/>
    </location>
</feature>
<proteinExistence type="predicted"/>
<dbReference type="AlphaFoldDB" id="V4L3W1"/>
<dbReference type="OrthoDB" id="1936256at2759"/>
<protein>
    <submittedName>
        <fullName evidence="2">Uncharacterized protein</fullName>
    </submittedName>
</protein>